<sequence>MNGFEGASTETLNTIATNLRRGLDVVADRLAAGTFHQVGPKGAAPPSQSGQLTLALLAGVEAELASRAGRPATPKQADRKAA</sequence>
<evidence type="ECO:0000313" key="2">
    <source>
        <dbReference type="Proteomes" id="UP000248924"/>
    </source>
</evidence>
<comment type="caution">
    <text evidence="1">The sequence shown here is derived from an EMBL/GenBank/DDBJ whole genome shotgun (WGS) entry which is preliminary data.</text>
</comment>
<name>A0A2W2EVJ1_9ACTN</name>
<reference evidence="1 2" key="1">
    <citation type="submission" date="2018-01" db="EMBL/GenBank/DDBJ databases">
        <title>Draft genome sequence of Jishengella sp. NA12.</title>
        <authorList>
            <person name="Sahin N."/>
            <person name="Ay H."/>
            <person name="Saygin H."/>
        </authorList>
    </citation>
    <scope>NUCLEOTIDE SEQUENCE [LARGE SCALE GENOMIC DNA]</scope>
    <source>
        <strain evidence="1 2">NA12</strain>
    </source>
</reference>
<gene>
    <name evidence="1" type="ORF">C1I95_17370</name>
</gene>
<dbReference type="OrthoDB" id="9966192at2"/>
<protein>
    <submittedName>
        <fullName evidence="1">Uncharacterized protein</fullName>
    </submittedName>
</protein>
<accession>A0A2W2EVJ1</accession>
<dbReference type="Proteomes" id="UP000248924">
    <property type="component" value="Unassembled WGS sequence"/>
</dbReference>
<keyword evidence="2" id="KW-1185">Reference proteome</keyword>
<evidence type="ECO:0000313" key="1">
    <source>
        <dbReference type="EMBL" id="PZG16478.1"/>
    </source>
</evidence>
<dbReference type="EMBL" id="POTY01000104">
    <property type="protein sequence ID" value="PZG16478.1"/>
    <property type="molecule type" value="Genomic_DNA"/>
</dbReference>
<organism evidence="1 2">
    <name type="scientific">Micromonospora craterilacus</name>
    <dbReference type="NCBI Taxonomy" id="1655439"/>
    <lineage>
        <taxon>Bacteria</taxon>
        <taxon>Bacillati</taxon>
        <taxon>Actinomycetota</taxon>
        <taxon>Actinomycetes</taxon>
        <taxon>Micromonosporales</taxon>
        <taxon>Micromonosporaceae</taxon>
        <taxon>Micromonospora</taxon>
    </lineage>
</organism>
<dbReference type="AlphaFoldDB" id="A0A2W2EVJ1"/>
<dbReference type="RefSeq" id="WP_111214892.1">
    <property type="nucleotide sequence ID" value="NZ_POTY01000104.1"/>
</dbReference>
<proteinExistence type="predicted"/>